<dbReference type="Proteomes" id="UP001499978">
    <property type="component" value="Unassembled WGS sequence"/>
</dbReference>
<name>A0ABN3N2J5_9ACTN</name>
<gene>
    <name evidence="2" type="ORF">GCM10010201_05710</name>
</gene>
<sequence length="194" mass="19901">MGLVPNLAVVAAHPRLLNLIGSLCVGGVAAAMALGLPALDRALPAERRPPADRPYLVGAGVRLLPPEGALLDLTATRPGPRAGAVRFQLGAVRIVVVAGPFSGDLAAAERRLRRKITARRGVQVTGPQAPTSTDAGVPGLSGGYASPGRIGRFQVFLHRGIAVEITVSGAESDLGAVIDRVDASARSLAFRTGR</sequence>
<keyword evidence="3" id="KW-1185">Reference proteome</keyword>
<evidence type="ECO:0000313" key="2">
    <source>
        <dbReference type="EMBL" id="GAA2513075.1"/>
    </source>
</evidence>
<accession>A0ABN3N2J5</accession>
<reference evidence="2 3" key="1">
    <citation type="journal article" date="2019" name="Int. J. Syst. Evol. Microbiol.">
        <title>The Global Catalogue of Microorganisms (GCM) 10K type strain sequencing project: providing services to taxonomists for standard genome sequencing and annotation.</title>
        <authorList>
            <consortium name="The Broad Institute Genomics Platform"/>
            <consortium name="The Broad Institute Genome Sequencing Center for Infectious Disease"/>
            <person name="Wu L."/>
            <person name="Ma J."/>
        </authorList>
    </citation>
    <scope>NUCLEOTIDE SEQUENCE [LARGE SCALE GENOMIC DNA]</scope>
    <source>
        <strain evidence="2 3">JCM 3367</strain>
    </source>
</reference>
<evidence type="ECO:0000256" key="1">
    <source>
        <dbReference type="SAM" id="Phobius"/>
    </source>
</evidence>
<proteinExistence type="predicted"/>
<protein>
    <submittedName>
        <fullName evidence="2">Uncharacterized protein</fullName>
    </submittedName>
</protein>
<organism evidence="2 3">
    <name type="scientific">Pilimelia columellifera subsp. columellifera</name>
    <dbReference type="NCBI Taxonomy" id="706583"/>
    <lineage>
        <taxon>Bacteria</taxon>
        <taxon>Bacillati</taxon>
        <taxon>Actinomycetota</taxon>
        <taxon>Actinomycetes</taxon>
        <taxon>Micromonosporales</taxon>
        <taxon>Micromonosporaceae</taxon>
        <taxon>Pilimelia</taxon>
    </lineage>
</organism>
<comment type="caution">
    <text evidence="2">The sequence shown here is derived from an EMBL/GenBank/DDBJ whole genome shotgun (WGS) entry which is preliminary data.</text>
</comment>
<keyword evidence="1" id="KW-0812">Transmembrane</keyword>
<dbReference type="EMBL" id="BAAARY010000001">
    <property type="protein sequence ID" value="GAA2513075.1"/>
    <property type="molecule type" value="Genomic_DNA"/>
</dbReference>
<evidence type="ECO:0000313" key="3">
    <source>
        <dbReference type="Proteomes" id="UP001499978"/>
    </source>
</evidence>
<feature type="transmembrane region" description="Helical" evidence="1">
    <location>
        <begin position="20"/>
        <end position="39"/>
    </location>
</feature>
<keyword evidence="1" id="KW-1133">Transmembrane helix</keyword>
<keyword evidence="1" id="KW-0472">Membrane</keyword>